<feature type="non-terminal residue" evidence="3">
    <location>
        <position position="107"/>
    </location>
</feature>
<dbReference type="SMART" id="SM00385">
    <property type="entry name" value="CYCLIN"/>
    <property type="match status" value="1"/>
</dbReference>
<dbReference type="InterPro" id="IPR006671">
    <property type="entry name" value="Cyclin_N"/>
</dbReference>
<dbReference type="InterPro" id="IPR013922">
    <property type="entry name" value="Cyclin_PHO80-like"/>
</dbReference>
<keyword evidence="4" id="KW-1185">Reference proteome</keyword>
<dbReference type="OrthoDB" id="10250320at2759"/>
<dbReference type="PANTHER" id="PTHR15615:SF108">
    <property type="entry name" value="PROTEIN CNPPD1"/>
    <property type="match status" value="1"/>
</dbReference>
<dbReference type="AlphaFoldDB" id="A0A4P9XW99"/>
<dbReference type="GO" id="GO:0005634">
    <property type="term" value="C:nucleus"/>
    <property type="evidence" value="ECO:0007669"/>
    <property type="project" value="TreeGrafter"/>
</dbReference>
<evidence type="ECO:0000259" key="2">
    <source>
        <dbReference type="SMART" id="SM00385"/>
    </source>
</evidence>
<dbReference type="PANTHER" id="PTHR15615">
    <property type="match status" value="1"/>
</dbReference>
<reference evidence="4" key="1">
    <citation type="journal article" date="2018" name="Nat. Microbiol.">
        <title>Leveraging single-cell genomics to expand the fungal tree of life.</title>
        <authorList>
            <person name="Ahrendt S.R."/>
            <person name="Quandt C.A."/>
            <person name="Ciobanu D."/>
            <person name="Clum A."/>
            <person name="Salamov A."/>
            <person name="Andreopoulos B."/>
            <person name="Cheng J.F."/>
            <person name="Woyke T."/>
            <person name="Pelin A."/>
            <person name="Henrissat B."/>
            <person name="Reynolds N.K."/>
            <person name="Benny G.L."/>
            <person name="Smith M.E."/>
            <person name="James T.Y."/>
            <person name="Grigoriev I.V."/>
        </authorList>
    </citation>
    <scope>NUCLEOTIDE SEQUENCE [LARGE SCALE GENOMIC DNA]</scope>
    <source>
        <strain evidence="4">RSA 1356</strain>
    </source>
</reference>
<keyword evidence="1" id="KW-0195">Cyclin</keyword>
<dbReference type="GO" id="GO:0016538">
    <property type="term" value="F:cyclin-dependent protein serine/threonine kinase regulator activity"/>
    <property type="evidence" value="ECO:0007669"/>
    <property type="project" value="TreeGrafter"/>
</dbReference>
<evidence type="ECO:0000256" key="1">
    <source>
        <dbReference type="RuleBase" id="RU000383"/>
    </source>
</evidence>
<organism evidence="3 4">
    <name type="scientific">Thamnocephalis sphaerospora</name>
    <dbReference type="NCBI Taxonomy" id="78915"/>
    <lineage>
        <taxon>Eukaryota</taxon>
        <taxon>Fungi</taxon>
        <taxon>Fungi incertae sedis</taxon>
        <taxon>Zoopagomycota</taxon>
        <taxon>Zoopagomycotina</taxon>
        <taxon>Zoopagomycetes</taxon>
        <taxon>Zoopagales</taxon>
        <taxon>Sigmoideomycetaceae</taxon>
        <taxon>Thamnocephalis</taxon>
    </lineage>
</organism>
<comment type="similarity">
    <text evidence="1">Belongs to the cyclin family.</text>
</comment>
<dbReference type="Gene3D" id="1.10.472.10">
    <property type="entry name" value="Cyclin-like"/>
    <property type="match status" value="1"/>
</dbReference>
<proteinExistence type="inferred from homology"/>
<dbReference type="GO" id="GO:0000307">
    <property type="term" value="C:cyclin-dependent protein kinase holoenzyme complex"/>
    <property type="evidence" value="ECO:0007669"/>
    <property type="project" value="TreeGrafter"/>
</dbReference>
<dbReference type="STRING" id="78915.A0A4P9XW99"/>
<accession>A0A4P9XW99</accession>
<feature type="domain" description="Cyclin-like" evidence="2">
    <location>
        <begin position="6"/>
        <end position="94"/>
    </location>
</feature>
<dbReference type="SUPFAM" id="SSF47954">
    <property type="entry name" value="Cyclin-like"/>
    <property type="match status" value="1"/>
</dbReference>
<evidence type="ECO:0000313" key="4">
    <source>
        <dbReference type="Proteomes" id="UP000271241"/>
    </source>
</evidence>
<dbReference type="Proteomes" id="UP000271241">
    <property type="component" value="Unassembled WGS sequence"/>
</dbReference>
<gene>
    <name evidence="3" type="ORF">THASP1DRAFT_11742</name>
</gene>
<evidence type="ECO:0000313" key="3">
    <source>
        <dbReference type="EMBL" id="RKP10312.1"/>
    </source>
</evidence>
<sequence>LPELPDFVRQVVERARIRQAALAIALVYINRLKPCLPQGSRGDFDAPYRILVAAILTASKFLIDTGLRNETMSRATRGAFTARDVSRAERTFLRLIGYRLWVEPEEL</sequence>
<name>A0A4P9XW99_9FUNG</name>
<dbReference type="EMBL" id="KZ992459">
    <property type="protein sequence ID" value="RKP10312.1"/>
    <property type="molecule type" value="Genomic_DNA"/>
</dbReference>
<dbReference type="CDD" id="cd20557">
    <property type="entry name" value="CYCLIN_ScPCL1-like"/>
    <property type="match status" value="1"/>
</dbReference>
<feature type="non-terminal residue" evidence="3">
    <location>
        <position position="1"/>
    </location>
</feature>
<dbReference type="InterPro" id="IPR013763">
    <property type="entry name" value="Cyclin-like_dom"/>
</dbReference>
<protein>
    <recommendedName>
        <fullName evidence="2">Cyclin-like domain-containing protein</fullName>
    </recommendedName>
</protein>
<dbReference type="InterPro" id="IPR036915">
    <property type="entry name" value="Cyclin-like_sf"/>
</dbReference>
<dbReference type="GO" id="GO:0019901">
    <property type="term" value="F:protein kinase binding"/>
    <property type="evidence" value="ECO:0007669"/>
    <property type="project" value="InterPro"/>
</dbReference>
<dbReference type="Pfam" id="PF00134">
    <property type="entry name" value="Cyclin_N"/>
    <property type="match status" value="1"/>
</dbReference>